<evidence type="ECO:0000313" key="4">
    <source>
        <dbReference type="EMBL" id="VIO63510.1"/>
    </source>
</evidence>
<dbReference type="CDD" id="cd03784">
    <property type="entry name" value="GT1_Gtf-like"/>
    <property type="match status" value="1"/>
</dbReference>
<name>A0A4E9EMT1_GIBZA</name>
<protein>
    <recommendedName>
        <fullName evidence="3">Glycosyltransferase family 28 N-terminal domain-containing protein</fullName>
    </recommendedName>
</protein>
<sequence length="868" mass="93876">MYNNDRPLPKPPALRHPSSFTPYEAGPGNDAMPDEAPPQYAEQPAAAEQILDEAAGATADGRIDVNLDSKLCRTLSLLVERNGPKQLNFDRPVSIAPPAYTEQTEWNIRLNIVIQVVGSRGDVQPFVALGNELQRQGHRVRLATHDTFADFVLKSGLEFYPIGGDPTELMAYMVKNPGLIPSIKSLRAGDIQKKRLMIAEMLEGCWRSCVEPDPLNQQPFVADAIIANPPSFAHVHCAQALGIPLHLMFTMPWSSTKHFCHPLANINANNSGISTAVANQISYMAVEWMTWQGLGDIINTWRQSLDLEDIPFSEGAGLLETLQIPFTYCWSPALIPKPLDWPDYIDVCGFFFRDAPQYIPDSDLGAFLRDGAPPIYIGFGSIVIDDADKLTAILVDAVKATGVRAIISKGWSKLGANQPADRDIFYLGDCPHEWLFQQVTAVIHHGGAGTTACGLLNGKPTAIVPFFGESVPSTRCVSHVTNANTASQPFWGTMVHAAGAGPMPIPQKILNSQNLSQAIRDCLTPGALAAARGMAEKMRQENGVRQAVNSFHANLPLDKMRCDIIPRLPAAWSYKLGSQQLKLSKAAAEILTDSGRVKWVDLKRYESQPIDIQRRRWDPLTAVISSGFKMYAGMLASAADIVIKPAQVLMAERPNTGDPKLIGNSNTQALEDPVYGRYAALDLPSGNQNRRNHKSRAGAAVAGSAGAFGGFFKAVTKGVYLDIPHALEEGMRVAPRLYGGEVYDPGPVTDWKSGGIAAGKNFSHGILEGVGGLVMSPVRGAKKEGAVGAAKGVGIGVLNLTTKVSSGTLGLLTFTSQGAYKSVRASMRKDTRKTIKQSRRAEGIAIVREGKQRVDAGTVLRVFDHQVA</sequence>
<organism evidence="4">
    <name type="scientific">Gibberella zeae</name>
    <name type="common">Wheat head blight fungus</name>
    <name type="synonym">Fusarium graminearum</name>
    <dbReference type="NCBI Taxonomy" id="5518"/>
    <lineage>
        <taxon>Eukaryota</taxon>
        <taxon>Fungi</taxon>
        <taxon>Dikarya</taxon>
        <taxon>Ascomycota</taxon>
        <taxon>Pezizomycotina</taxon>
        <taxon>Sordariomycetes</taxon>
        <taxon>Hypocreomycetidae</taxon>
        <taxon>Hypocreales</taxon>
        <taxon>Nectriaceae</taxon>
        <taxon>Fusarium</taxon>
    </lineage>
</organism>
<dbReference type="PANTHER" id="PTHR48050">
    <property type="entry name" value="STEROL 3-BETA-GLUCOSYLTRANSFERASE"/>
    <property type="match status" value="1"/>
</dbReference>
<dbReference type="InterPro" id="IPR002213">
    <property type="entry name" value="UDP_glucos_trans"/>
</dbReference>
<dbReference type="FunFam" id="3.40.50.2000:FF:000100">
    <property type="entry name" value="Glycosyltransferase family 1 protein"/>
    <property type="match status" value="1"/>
</dbReference>
<feature type="domain" description="Glycosyltransferase family 28 N-terminal" evidence="3">
    <location>
        <begin position="112"/>
        <end position="258"/>
    </location>
</feature>
<feature type="region of interest" description="Disordered" evidence="2">
    <location>
        <begin position="1"/>
        <end position="41"/>
    </location>
</feature>
<keyword evidence="1" id="KW-0808">Transferase</keyword>
<reference evidence="4" key="1">
    <citation type="submission" date="2019-04" db="EMBL/GenBank/DDBJ databases">
        <authorList>
            <person name="Melise S."/>
            <person name="Noan J."/>
            <person name="Okalmin O."/>
        </authorList>
    </citation>
    <scope>NUCLEOTIDE SEQUENCE</scope>
    <source>
        <strain evidence="4">FN9</strain>
    </source>
</reference>
<gene>
    <name evidence="4" type="ORF">FUG_LOCUS534749</name>
</gene>
<evidence type="ECO:0000259" key="3">
    <source>
        <dbReference type="Pfam" id="PF03033"/>
    </source>
</evidence>
<dbReference type="SUPFAM" id="SSF53756">
    <property type="entry name" value="UDP-Glycosyltransferase/glycogen phosphorylase"/>
    <property type="match status" value="1"/>
</dbReference>
<dbReference type="GO" id="GO:0016906">
    <property type="term" value="F:sterol 3-beta-glucosyltransferase activity"/>
    <property type="evidence" value="ECO:0007669"/>
    <property type="project" value="UniProtKB-ARBA"/>
</dbReference>
<dbReference type="FunFam" id="3.40.50.2000:FF:000009">
    <property type="entry name" value="Sterol 3-beta-glucosyltransferase UGT80A2"/>
    <property type="match status" value="1"/>
</dbReference>
<dbReference type="InterPro" id="IPR004276">
    <property type="entry name" value="GlycoTrans_28_N"/>
</dbReference>
<evidence type="ECO:0000256" key="2">
    <source>
        <dbReference type="SAM" id="MobiDB-lite"/>
    </source>
</evidence>
<dbReference type="GO" id="GO:0005975">
    <property type="term" value="P:carbohydrate metabolic process"/>
    <property type="evidence" value="ECO:0007669"/>
    <property type="project" value="InterPro"/>
</dbReference>
<dbReference type="Pfam" id="PF03033">
    <property type="entry name" value="Glyco_transf_28"/>
    <property type="match status" value="1"/>
</dbReference>
<dbReference type="PANTHER" id="PTHR48050:SF27">
    <property type="entry name" value="GLUCOSYLTRANSFERASE, PUTATIVE (AFU_ORTHOLOGUE AFUA_7G04880)-RELATED"/>
    <property type="match status" value="1"/>
</dbReference>
<dbReference type="InterPro" id="IPR050426">
    <property type="entry name" value="Glycosyltransferase_28"/>
</dbReference>
<evidence type="ECO:0000256" key="1">
    <source>
        <dbReference type="ARBA" id="ARBA00022679"/>
    </source>
</evidence>
<accession>A0A4E9EMT1</accession>
<dbReference type="Gene3D" id="3.40.50.2000">
    <property type="entry name" value="Glycogen Phosphorylase B"/>
    <property type="match status" value="2"/>
</dbReference>
<dbReference type="AlphaFoldDB" id="A0A4E9EMT1"/>
<proteinExistence type="predicted"/>
<dbReference type="EMBL" id="CAAKMV010000175">
    <property type="protein sequence ID" value="VIO63510.1"/>
    <property type="molecule type" value="Genomic_DNA"/>
</dbReference>